<dbReference type="Proteomes" id="UP000287651">
    <property type="component" value="Unassembled WGS sequence"/>
</dbReference>
<protein>
    <submittedName>
        <fullName evidence="1">Uncharacterized protein</fullName>
    </submittedName>
</protein>
<accession>A0A426Y9F7</accession>
<name>A0A426Y9F7_ENSVE</name>
<comment type="caution">
    <text evidence="1">The sequence shown here is derived from an EMBL/GenBank/DDBJ whole genome shotgun (WGS) entry which is preliminary data.</text>
</comment>
<dbReference type="AlphaFoldDB" id="A0A426Y9F7"/>
<reference evidence="1 2" key="1">
    <citation type="journal article" date="2014" name="Agronomy (Basel)">
        <title>A Draft Genome Sequence for Ensete ventricosum, the Drought-Tolerant Tree Against Hunger.</title>
        <authorList>
            <person name="Harrison J."/>
            <person name="Moore K.A."/>
            <person name="Paszkiewicz K."/>
            <person name="Jones T."/>
            <person name="Grant M."/>
            <person name="Ambacheew D."/>
            <person name="Muzemil S."/>
            <person name="Studholme D.J."/>
        </authorList>
    </citation>
    <scope>NUCLEOTIDE SEQUENCE [LARGE SCALE GENOMIC DNA]</scope>
</reference>
<gene>
    <name evidence="1" type="ORF">B296_00048588</name>
</gene>
<evidence type="ECO:0000313" key="2">
    <source>
        <dbReference type="Proteomes" id="UP000287651"/>
    </source>
</evidence>
<proteinExistence type="predicted"/>
<organism evidence="1 2">
    <name type="scientific">Ensete ventricosum</name>
    <name type="common">Abyssinian banana</name>
    <name type="synonym">Musa ensete</name>
    <dbReference type="NCBI Taxonomy" id="4639"/>
    <lineage>
        <taxon>Eukaryota</taxon>
        <taxon>Viridiplantae</taxon>
        <taxon>Streptophyta</taxon>
        <taxon>Embryophyta</taxon>
        <taxon>Tracheophyta</taxon>
        <taxon>Spermatophyta</taxon>
        <taxon>Magnoliopsida</taxon>
        <taxon>Liliopsida</taxon>
        <taxon>Zingiberales</taxon>
        <taxon>Musaceae</taxon>
        <taxon>Ensete</taxon>
    </lineage>
</organism>
<dbReference type="EMBL" id="AMZH03014003">
    <property type="protein sequence ID" value="RRT48364.1"/>
    <property type="molecule type" value="Genomic_DNA"/>
</dbReference>
<sequence length="157" mass="17495">MLTCESPFSLAFDTKAALPPKVVFPTLRIESFEEDCSNRRLRENLDLLEEWSIGAHLRTLAYKQVVFPVGIVSRKLKVFAPLLSISNSSERVPYSCLVMVRCSIPLVNLVATDPLGQNRVEARRLDQCTFGGHPASTFGRHSGDKILVFTRPAVHLA</sequence>
<evidence type="ECO:0000313" key="1">
    <source>
        <dbReference type="EMBL" id="RRT48364.1"/>
    </source>
</evidence>